<accession>A0A0F9FA97</accession>
<comment type="caution">
    <text evidence="1">The sequence shown here is derived from an EMBL/GenBank/DDBJ whole genome shotgun (WGS) entry which is preliminary data.</text>
</comment>
<gene>
    <name evidence="1" type="ORF">LCGC14_1976470</name>
</gene>
<name>A0A0F9FA97_9ZZZZ</name>
<sequence length="93" mass="9732">LLLFDLARLLDEELDDDPQGGGEGGVPLPALLLCVLGLPEAVVGEPHLQAVAGEILDGRDLVQEVPQSLVLEHLVGVQLDADEVGYGDGIRDA</sequence>
<organism evidence="1">
    <name type="scientific">marine sediment metagenome</name>
    <dbReference type="NCBI Taxonomy" id="412755"/>
    <lineage>
        <taxon>unclassified sequences</taxon>
        <taxon>metagenomes</taxon>
        <taxon>ecological metagenomes</taxon>
    </lineage>
</organism>
<protein>
    <submittedName>
        <fullName evidence="1">Uncharacterized protein</fullName>
    </submittedName>
</protein>
<reference evidence="1" key="1">
    <citation type="journal article" date="2015" name="Nature">
        <title>Complex archaea that bridge the gap between prokaryotes and eukaryotes.</title>
        <authorList>
            <person name="Spang A."/>
            <person name="Saw J.H."/>
            <person name="Jorgensen S.L."/>
            <person name="Zaremba-Niedzwiedzka K."/>
            <person name="Martijn J."/>
            <person name="Lind A.E."/>
            <person name="van Eijk R."/>
            <person name="Schleper C."/>
            <person name="Guy L."/>
            <person name="Ettema T.J."/>
        </authorList>
    </citation>
    <scope>NUCLEOTIDE SEQUENCE</scope>
</reference>
<evidence type="ECO:0000313" key="1">
    <source>
        <dbReference type="EMBL" id="KKL83264.1"/>
    </source>
</evidence>
<dbReference type="AlphaFoldDB" id="A0A0F9FA97"/>
<proteinExistence type="predicted"/>
<dbReference type="EMBL" id="LAZR01022030">
    <property type="protein sequence ID" value="KKL83264.1"/>
    <property type="molecule type" value="Genomic_DNA"/>
</dbReference>
<feature type="non-terminal residue" evidence="1">
    <location>
        <position position="1"/>
    </location>
</feature>